<dbReference type="PANTHER" id="PTHR43248:SF29">
    <property type="entry name" value="TRIPEPTIDYL AMINOPEPTIDASE"/>
    <property type="match status" value="1"/>
</dbReference>
<dbReference type="InterPro" id="IPR013595">
    <property type="entry name" value="Pept_S33_TAP-like_C"/>
</dbReference>
<evidence type="ECO:0000256" key="2">
    <source>
        <dbReference type="ARBA" id="ARBA00022729"/>
    </source>
</evidence>
<sequence length="492" mass="53260">MKLRVYRAVLAAILVGVPSWWAYNALTHQTDEALRAQRPVWAACPEMPTVECATIRVPLDHEAPEEHPIDLALARLPARHPDERIGSLVVNYGGPGIAGVAMLIRDPELFDELRSRYDIVAFDPRGVGRSTPLNCRPKGEPLPSLTVDQTPDTPKEQAALVKAVTAYADACRRQAGWLVPHLTTDATARDLDILRSVLGDRELTYFGYSYGGGLGVAYAQLFPDKVGRMVLDAPSVTAGGGPVEFDPKDLSDEGINAFVEDCVKRRGCPLGDDLDLGLQNLNDFVQVRDGLPLDVSGGELTDALATEGVIELLYTTDDWPRLRRALADGLKGDGQALYDAAMEFEAGDGLSMDANIAINCNDTSTRFELDDIARQVETAREKAPISGAWQAWNSMACTGWDIVVGNTWLADLPRYLSPVMIVGTEGDPVVPYAAVRSLATSLSESVLVTLRGKSHTAYRSGDRCVNEAVEAYLLDGKVPADEVKCPAGTRKS</sequence>
<protein>
    <submittedName>
        <fullName evidence="6">Alpha/beta fold hydrolase</fullName>
    </submittedName>
</protein>
<dbReference type="AlphaFoldDB" id="A0A5C4WFG2"/>
<evidence type="ECO:0000259" key="4">
    <source>
        <dbReference type="Pfam" id="PF00561"/>
    </source>
</evidence>
<dbReference type="InterPro" id="IPR029058">
    <property type="entry name" value="AB_hydrolase_fold"/>
</dbReference>
<keyword evidence="3 6" id="KW-0378">Hydrolase</keyword>
<dbReference type="RefSeq" id="WP_139632342.1">
    <property type="nucleotide sequence ID" value="NZ_VDLX02000007.1"/>
</dbReference>
<dbReference type="Pfam" id="PF00561">
    <property type="entry name" value="Abhydrolase_1"/>
    <property type="match status" value="1"/>
</dbReference>
<evidence type="ECO:0000313" key="7">
    <source>
        <dbReference type="Proteomes" id="UP000312512"/>
    </source>
</evidence>
<dbReference type="InterPro" id="IPR000073">
    <property type="entry name" value="AB_hydrolase_1"/>
</dbReference>
<comment type="caution">
    <text evidence="6">The sequence shown here is derived from an EMBL/GenBank/DDBJ whole genome shotgun (WGS) entry which is preliminary data.</text>
</comment>
<proteinExistence type="inferred from homology"/>
<evidence type="ECO:0000259" key="5">
    <source>
        <dbReference type="Pfam" id="PF08386"/>
    </source>
</evidence>
<name>A0A5C4WFG2_9ACTN</name>
<organism evidence="6 7">
    <name type="scientific">Nonomuraea phyllanthi</name>
    <dbReference type="NCBI Taxonomy" id="2219224"/>
    <lineage>
        <taxon>Bacteria</taxon>
        <taxon>Bacillati</taxon>
        <taxon>Actinomycetota</taxon>
        <taxon>Actinomycetes</taxon>
        <taxon>Streptosporangiales</taxon>
        <taxon>Streptosporangiaceae</taxon>
        <taxon>Nonomuraea</taxon>
    </lineage>
</organism>
<dbReference type="GO" id="GO:0016787">
    <property type="term" value="F:hydrolase activity"/>
    <property type="evidence" value="ECO:0007669"/>
    <property type="project" value="UniProtKB-KW"/>
</dbReference>
<accession>A0A5C4WFG2</accession>
<dbReference type="Pfam" id="PF08386">
    <property type="entry name" value="Abhydrolase_4"/>
    <property type="match status" value="1"/>
</dbReference>
<dbReference type="InterPro" id="IPR051601">
    <property type="entry name" value="Serine_prot/Carboxylest_S33"/>
</dbReference>
<evidence type="ECO:0000313" key="6">
    <source>
        <dbReference type="EMBL" id="KAB8193790.1"/>
    </source>
</evidence>
<dbReference type="OrthoDB" id="613638at2"/>
<dbReference type="Proteomes" id="UP000312512">
    <property type="component" value="Unassembled WGS sequence"/>
</dbReference>
<feature type="domain" description="Peptidase S33 tripeptidyl aminopeptidase-like C-terminal" evidence="5">
    <location>
        <begin position="385"/>
        <end position="485"/>
    </location>
</feature>
<dbReference type="EMBL" id="VDLX02000007">
    <property type="protein sequence ID" value="KAB8193790.1"/>
    <property type="molecule type" value="Genomic_DNA"/>
</dbReference>
<feature type="domain" description="AB hydrolase-1" evidence="4">
    <location>
        <begin position="88"/>
        <end position="236"/>
    </location>
</feature>
<comment type="similarity">
    <text evidence="1">Belongs to the peptidase S33 family.</text>
</comment>
<evidence type="ECO:0000256" key="1">
    <source>
        <dbReference type="ARBA" id="ARBA00010088"/>
    </source>
</evidence>
<keyword evidence="7" id="KW-1185">Reference proteome</keyword>
<evidence type="ECO:0000256" key="3">
    <source>
        <dbReference type="ARBA" id="ARBA00022801"/>
    </source>
</evidence>
<dbReference type="Gene3D" id="3.40.50.1820">
    <property type="entry name" value="alpha/beta hydrolase"/>
    <property type="match status" value="1"/>
</dbReference>
<dbReference type="SUPFAM" id="SSF53474">
    <property type="entry name" value="alpha/beta-Hydrolases"/>
    <property type="match status" value="1"/>
</dbReference>
<gene>
    <name evidence="6" type="ORF">FH608_021585</name>
</gene>
<dbReference type="PANTHER" id="PTHR43248">
    <property type="entry name" value="2-SUCCINYL-6-HYDROXY-2,4-CYCLOHEXADIENE-1-CARBOXYLATE SYNTHASE"/>
    <property type="match status" value="1"/>
</dbReference>
<keyword evidence="2" id="KW-0732">Signal</keyword>
<reference evidence="6 7" key="1">
    <citation type="submission" date="2019-10" db="EMBL/GenBank/DDBJ databases">
        <title>Nonomuraea sp. nov., isolated from Phyllanthus amarus.</title>
        <authorList>
            <person name="Klykleung N."/>
            <person name="Tanasupawat S."/>
        </authorList>
    </citation>
    <scope>NUCLEOTIDE SEQUENCE [LARGE SCALE GENOMIC DNA]</scope>
    <source>
        <strain evidence="6 7">PA1-10</strain>
    </source>
</reference>